<gene>
    <name evidence="3" type="ORF">OXD698_LOCUS844</name>
</gene>
<keyword evidence="2" id="KW-0472">Membrane</keyword>
<evidence type="ECO:0000313" key="3">
    <source>
        <dbReference type="EMBL" id="CAF3492906.1"/>
    </source>
</evidence>
<evidence type="ECO:0000313" key="4">
    <source>
        <dbReference type="Proteomes" id="UP000663844"/>
    </source>
</evidence>
<proteinExistence type="predicted"/>
<dbReference type="EMBL" id="CAJOAZ010000022">
    <property type="protein sequence ID" value="CAF3492906.1"/>
    <property type="molecule type" value="Genomic_DNA"/>
</dbReference>
<comment type="caution">
    <text evidence="3">The sequence shown here is derived from an EMBL/GenBank/DDBJ whole genome shotgun (WGS) entry which is preliminary data.</text>
</comment>
<sequence length="401" mass="44075">MDIYGFWLAMIITQTIICVTLFIFTWWFDFDALSKTALDHISLDTIIISSENYSTFNTVFTDQLLPLEHQTKQNLTTTAENDQDKMLFKLLWKKYRNFAINHCGFSTTMDIGYGNCTPYCYQNATSIQLCMCSTNFCSDTYSSCQASVNQARSSPPPSMPILQPTLSNIITCQDAYVNLSAALNIIPPMYMGCNWFMNFGDADFYKCSSCSPNYTLICGVWYDPIQGSFQQMGMIDGAYEFLMEAMIENAALSDNSSSDVYLYQTSTSIATFWYVSSEQYYGGFCLCTTNNCNPDFATCTQGMNIPSYLLTYNGSTSSMSSVSTGTSSSSNTVSSSSTGASTTRIGSTSSSSSSIITSLLSSTRTPITTSTVVSSTGIGTSNTSSNTVAYRSLGEKFLFFS</sequence>
<accession>A0A818GJQ4</accession>
<keyword evidence="2" id="KW-1133">Transmembrane helix</keyword>
<feature type="region of interest" description="Disordered" evidence="1">
    <location>
        <begin position="323"/>
        <end position="351"/>
    </location>
</feature>
<evidence type="ECO:0000256" key="1">
    <source>
        <dbReference type="SAM" id="MobiDB-lite"/>
    </source>
</evidence>
<reference evidence="3" key="1">
    <citation type="submission" date="2021-02" db="EMBL/GenBank/DDBJ databases">
        <authorList>
            <person name="Nowell W R."/>
        </authorList>
    </citation>
    <scope>NUCLEOTIDE SEQUENCE</scope>
</reference>
<keyword evidence="2" id="KW-0812">Transmembrane</keyword>
<dbReference type="AlphaFoldDB" id="A0A818GJQ4"/>
<protein>
    <submittedName>
        <fullName evidence="3">Uncharacterized protein</fullName>
    </submittedName>
</protein>
<organism evidence="3 4">
    <name type="scientific">Adineta steineri</name>
    <dbReference type="NCBI Taxonomy" id="433720"/>
    <lineage>
        <taxon>Eukaryota</taxon>
        <taxon>Metazoa</taxon>
        <taxon>Spiralia</taxon>
        <taxon>Gnathifera</taxon>
        <taxon>Rotifera</taxon>
        <taxon>Eurotatoria</taxon>
        <taxon>Bdelloidea</taxon>
        <taxon>Adinetida</taxon>
        <taxon>Adinetidae</taxon>
        <taxon>Adineta</taxon>
    </lineage>
</organism>
<dbReference type="Proteomes" id="UP000663844">
    <property type="component" value="Unassembled WGS sequence"/>
</dbReference>
<feature type="transmembrane region" description="Helical" evidence="2">
    <location>
        <begin position="6"/>
        <end position="28"/>
    </location>
</feature>
<name>A0A818GJQ4_9BILA</name>
<evidence type="ECO:0000256" key="2">
    <source>
        <dbReference type="SAM" id="Phobius"/>
    </source>
</evidence>